<name>A0A3P1SKP8_9GAMM</name>
<feature type="compositionally biased region" description="Low complexity" evidence="1">
    <location>
        <begin position="124"/>
        <end position="134"/>
    </location>
</feature>
<gene>
    <name evidence="2" type="ORF">EHS89_17200</name>
</gene>
<organism evidence="2 3">
    <name type="scientific">Amphritea balenae</name>
    <dbReference type="NCBI Taxonomy" id="452629"/>
    <lineage>
        <taxon>Bacteria</taxon>
        <taxon>Pseudomonadati</taxon>
        <taxon>Pseudomonadota</taxon>
        <taxon>Gammaproteobacteria</taxon>
        <taxon>Oceanospirillales</taxon>
        <taxon>Oceanospirillaceae</taxon>
        <taxon>Amphritea</taxon>
    </lineage>
</organism>
<comment type="caution">
    <text evidence="2">The sequence shown here is derived from an EMBL/GenBank/DDBJ whole genome shotgun (WGS) entry which is preliminary data.</text>
</comment>
<feature type="compositionally biased region" description="Polar residues" evidence="1">
    <location>
        <begin position="45"/>
        <end position="55"/>
    </location>
</feature>
<feature type="region of interest" description="Disordered" evidence="1">
    <location>
        <begin position="39"/>
        <end position="103"/>
    </location>
</feature>
<dbReference type="Proteomes" id="UP000267535">
    <property type="component" value="Unassembled WGS sequence"/>
</dbReference>
<feature type="region of interest" description="Disordered" evidence="1">
    <location>
        <begin position="209"/>
        <end position="230"/>
    </location>
</feature>
<dbReference type="InterPro" id="IPR021973">
    <property type="entry name" value="SprA-related"/>
</dbReference>
<dbReference type="RefSeq" id="WP_124927410.1">
    <property type="nucleotide sequence ID" value="NZ_BMOH01000004.1"/>
</dbReference>
<evidence type="ECO:0000313" key="2">
    <source>
        <dbReference type="EMBL" id="RRC97570.1"/>
    </source>
</evidence>
<keyword evidence="3" id="KW-1185">Reference proteome</keyword>
<dbReference type="OrthoDB" id="9812722at2"/>
<feature type="region of interest" description="Disordered" evidence="1">
    <location>
        <begin position="116"/>
        <end position="140"/>
    </location>
</feature>
<dbReference type="EMBL" id="RQXV01000011">
    <property type="protein sequence ID" value="RRC97570.1"/>
    <property type="molecule type" value="Genomic_DNA"/>
</dbReference>
<proteinExistence type="predicted"/>
<evidence type="ECO:0000256" key="1">
    <source>
        <dbReference type="SAM" id="MobiDB-lite"/>
    </source>
</evidence>
<evidence type="ECO:0000313" key="3">
    <source>
        <dbReference type="Proteomes" id="UP000267535"/>
    </source>
</evidence>
<accession>A0A3P1SKP8</accession>
<feature type="compositionally biased region" description="Polar residues" evidence="1">
    <location>
        <begin position="65"/>
        <end position="75"/>
    </location>
</feature>
<dbReference type="Pfam" id="PF12118">
    <property type="entry name" value="SprA-related"/>
    <property type="match status" value="1"/>
</dbReference>
<evidence type="ECO:0008006" key="4">
    <source>
        <dbReference type="Google" id="ProtNLM"/>
    </source>
</evidence>
<reference evidence="2 3" key="1">
    <citation type="submission" date="2018-11" db="EMBL/GenBank/DDBJ databases">
        <title>The draft genome sequence of Amphritea balenae JAMM 1525T.</title>
        <authorList>
            <person name="Fang Z."/>
            <person name="Zhang Y."/>
            <person name="Han X."/>
        </authorList>
    </citation>
    <scope>NUCLEOTIDE SEQUENCE [LARGE SCALE GENOMIC DNA]</scope>
    <source>
        <strain evidence="2 3">JAMM 1525</strain>
    </source>
</reference>
<protein>
    <recommendedName>
        <fullName evidence="4">Catalase</fullName>
    </recommendedName>
</protein>
<dbReference type="AlphaFoldDB" id="A0A3P1SKP8"/>
<sequence>MQLPTAVNSLAVNTNQPLSSTAAPQAAVSGTVASVSSQSQALQSTPSPLTVTPSVAGSGVENASGARQSYGNSVENRSDKESGSGQPEVSRDSKSEQQVSDDEQKLIRELAARDREVRQHELSHAAAGGSHAGAPTFEYQRGPDGRLYAVGGEVSIDTSAVPNDPQATLEKAEIILRAALAVSEPSTQDRAVAVRAAALAADARAELARQEQSSEALNTSRQEADSLRETRRSEALQNNIEDLQSRHEDQADQLQDFNERLQDVNKRLAEINQRLVDAGVLNKFFPEGSILDQLI</sequence>